<sequence>MEWVQKAVEERQLVEKVPNFPNLKLLSQKIPCPFRGSLDRPWKKASASSGGSGVSRRALSWKRFKRTLHTATATATHPPAVPWSHGTEGFRCAKDPPPASYLQSSLERSSGAKLYSAARNGTLRCRFQATTGLQVAVEASLMHGPFVWEPLSGSGAEGWPRVLCHSNSSSVNAMIATYGKSWVTDALVQISTDAGQSWSSRQDAAMVTLAGPEMLKVTGLAPQVRFLSDVSNISVRGTGFEWFRVAMKQGQSTGASLECVWLPRTLNAWLRDLCHGPASIVNDTLITCVAPSSSCMDVRGAAGYQVMGMELRYGLQDATTSLATRNAGRNRKEFMEALPCEGSGCIHVAVLRPVVTQVTRSLPEGGGPVDFEVAGVDSAAKGPGTQLDLRLARGDHEDGPPVARGLISILCRFRHVELTRLGLMATKPYMTKGLQGDLPSTQLVGASELAHSVQGAGLTYRSDEAWQWLVDFAMDSFSDSWLPTAAAEVNVTRIFQYNPAPSGELDPWTPMSNVTPEVDMSVVGVFVFVLPCLRTPPAAALVRSARFLGGKEGPPSKAGGIEWSVCADMMCTLPPDLFKKPSNHLYLHCLQPWSGMGTSPGSPAFNGSQQMISGLDLRANDTGSVLRLQGKSLWGTKAGRVERNHVGIEELMPTFGMFPQQVEIGDLPEARGGRSKALRDDLQNISWMPAEVLSETLHGDVLCDVEASLRRTPSMSSNGSRPYLVVAICGDRQGQRPVPRIASKILWQTRSPQESSEPSPLPARAKAELRVAKDDQQMAEVWLQDPTLVEGGDFYGSLIFSLTVRVENASGEEVDRELTSLLRQPAVCRLTGDLNATDDMPEESVDLALTEMDRGLVPVVSSLSGVVQYDGLVQCDFRIPRLSAWALLYSNRSAHIRDSPYPYIASELEVSPPSYELQVRVSVGQHQTAWTPLPSSFHWKFSESYGARARARLGLLEVTSATVVEVSDMERSNALRWARASPIDGRDEENRTTDPFEEVRVDEFYCCLAWALAKESADRVRAEHLSHLHAEVQKQAQFFNAKLLVWEPTSGVLLGRNAEHGMTTADMMCRMGQLLCRWALSQSPPMALHVGVDVGGVSCITLSKNKAYHGQAYVGARVLCCSAQHSGMVHISSRAKENLRAVRFASMIVGKGPTFYLDAFTEVLKEETIKTTKLSSFGLSSQDARKMPLEEFREILLEHAVEISRFGTGGFKTLHQFYEDAVLTEKSYLQLVGENLRRFVELVRISLRFRAANGKQKELRIKSVMNPDGSVRERNLPLAMVLRPSDAGAWQPAVETCFEVKFGLKAEVQKLCFHIDDQAYSYEETIADSSTIPSIPTVYKTHSIVILVKNTSKAELKPIGLPGGEEFETNHHGQHHWTWVEIVSNKEEELMRLLQSHGIDFSSRSFAELYEEVYEKRRSRLQVVDKDLVRNLRVIKVWLCVSILNCKHVLVVKNKQKEGAPEIRELRTLSMQMREGHGWQEALRDALYQRLGIPEQLQRDELDCSLVGRRQEVEYSRSFPGLKTLYDILEVHAEVRHPYDQRWDVLGLPGAFDFTYLRKNEVAGQTEVVVTRWGWVVPTGQNYVLRPPSLFDKKEDASIVEVDKAGQVSPPGMLPVHGSNELLVSRVLEGKTTDWAKARRAAEMIRSPEYTTKDFYEDMVAAFPELRLYSVVRVSEVRNDHNLVMSTSANRSGADEFQRTTGALFCIFWLMRQHLDGRECFCFGLDHEWKNAKEIMRHVPGKEAEFQRRMSFYEQANWSAIEDLMRGAGLLTKQGHDVERTLAMLVLMTIHDIMKLDILRPTVLMNEFCGYKSGEVIGDHDIALSYVLERCPEALPSFAGLLPELQECIRFTHCKLDYNMGWLVQGEAHPGALFRAFRQVILERPKETSSKDVAFYFVHWFADLAGAEASPLTGCEKFVLKFPLPLRPWIKFLERFQKSF</sequence>
<reference evidence="1 2" key="1">
    <citation type="submission" date="2024-02" db="EMBL/GenBank/DDBJ databases">
        <authorList>
            <person name="Chen Y."/>
            <person name="Shah S."/>
            <person name="Dougan E. K."/>
            <person name="Thang M."/>
            <person name="Chan C."/>
        </authorList>
    </citation>
    <scope>NUCLEOTIDE SEQUENCE [LARGE SCALE GENOMIC DNA]</scope>
</reference>
<dbReference type="Proteomes" id="UP001642484">
    <property type="component" value="Unassembled WGS sequence"/>
</dbReference>
<organism evidence="1 2">
    <name type="scientific">Durusdinium trenchii</name>
    <dbReference type="NCBI Taxonomy" id="1381693"/>
    <lineage>
        <taxon>Eukaryota</taxon>
        <taxon>Sar</taxon>
        <taxon>Alveolata</taxon>
        <taxon>Dinophyceae</taxon>
        <taxon>Suessiales</taxon>
        <taxon>Symbiodiniaceae</taxon>
        <taxon>Durusdinium</taxon>
    </lineage>
</organism>
<accession>A0ABP0H6F7</accession>
<evidence type="ECO:0000313" key="1">
    <source>
        <dbReference type="EMBL" id="CAK8985814.1"/>
    </source>
</evidence>
<name>A0ABP0H6F7_9DINO</name>
<comment type="caution">
    <text evidence="1">The sequence shown here is derived from an EMBL/GenBank/DDBJ whole genome shotgun (WGS) entry which is preliminary data.</text>
</comment>
<protein>
    <submittedName>
        <fullName evidence="1">Uncharacterized protein</fullName>
    </submittedName>
</protein>
<keyword evidence="2" id="KW-1185">Reference proteome</keyword>
<dbReference type="EMBL" id="CAXAMN010000004">
    <property type="protein sequence ID" value="CAK8985814.1"/>
    <property type="molecule type" value="Genomic_DNA"/>
</dbReference>
<gene>
    <name evidence="1" type="ORF">CCMP2556_LOCUS284</name>
</gene>
<evidence type="ECO:0000313" key="2">
    <source>
        <dbReference type="Proteomes" id="UP001642484"/>
    </source>
</evidence>
<proteinExistence type="predicted"/>